<dbReference type="RefSeq" id="WP_178368102.1">
    <property type="nucleotide sequence ID" value="NZ_JACADJ010000093.1"/>
</dbReference>
<dbReference type="GO" id="GO:0006355">
    <property type="term" value="P:regulation of DNA-templated transcription"/>
    <property type="evidence" value="ECO:0007669"/>
    <property type="project" value="InterPro"/>
</dbReference>
<dbReference type="Proteomes" id="UP000553343">
    <property type="component" value="Unassembled WGS sequence"/>
</dbReference>
<accession>A0A850T2R5</accession>
<gene>
    <name evidence="1" type="ORF">HXW94_16955</name>
</gene>
<protein>
    <submittedName>
        <fullName evidence="1">Uncharacterized protein</fullName>
    </submittedName>
</protein>
<dbReference type="AlphaFoldDB" id="A0A850T2R5"/>
<dbReference type="InterPro" id="IPR010985">
    <property type="entry name" value="Ribbon_hlx_hlx"/>
</dbReference>
<dbReference type="EMBL" id="JACADJ010000093">
    <property type="protein sequence ID" value="NWH06650.1"/>
    <property type="molecule type" value="Genomic_DNA"/>
</dbReference>
<comment type="caution">
    <text evidence="1">The sequence shown here is derived from an EMBL/GenBank/DDBJ whole genome shotgun (WGS) entry which is preliminary data.</text>
</comment>
<dbReference type="SUPFAM" id="SSF47598">
    <property type="entry name" value="Ribbon-helix-helix"/>
    <property type="match status" value="1"/>
</dbReference>
<dbReference type="Pfam" id="PF19891">
    <property type="entry name" value="DUF6364"/>
    <property type="match status" value="1"/>
</dbReference>
<reference evidence="1 2" key="1">
    <citation type="submission" date="2020-06" db="EMBL/GenBank/DDBJ databases">
        <title>High-quality draft genome of sulfate reducer Desulfobacter latus type strain AcrS2 isolated from marine sediment.</title>
        <authorList>
            <person name="Hoppe M."/>
            <person name="Larsen C.K."/>
            <person name="Marshall I.P.G."/>
            <person name="Schramm A."/>
            <person name="Marietou A.G."/>
        </authorList>
    </citation>
    <scope>NUCLEOTIDE SEQUENCE [LARGE SCALE GENOMIC DNA]</scope>
    <source>
        <strain evidence="1 2">AcRS2</strain>
    </source>
</reference>
<evidence type="ECO:0000313" key="2">
    <source>
        <dbReference type="Proteomes" id="UP000553343"/>
    </source>
</evidence>
<name>A0A850T2R5_9BACT</name>
<proteinExistence type="predicted"/>
<keyword evidence="2" id="KW-1185">Reference proteome</keyword>
<dbReference type="InterPro" id="IPR045944">
    <property type="entry name" value="DUF6364"/>
</dbReference>
<evidence type="ECO:0000313" key="1">
    <source>
        <dbReference type="EMBL" id="NWH06650.1"/>
    </source>
</evidence>
<sequence>MPNITISLDTELLHSGREYAKQHQTSLNALIRKLLEQTVVPQSMEWIDSCFELMDRTKADSSGRTWNRDDLYDR</sequence>
<organism evidence="1 2">
    <name type="scientific">Desulfobacter latus</name>
    <dbReference type="NCBI Taxonomy" id="2292"/>
    <lineage>
        <taxon>Bacteria</taxon>
        <taxon>Pseudomonadati</taxon>
        <taxon>Thermodesulfobacteriota</taxon>
        <taxon>Desulfobacteria</taxon>
        <taxon>Desulfobacterales</taxon>
        <taxon>Desulfobacteraceae</taxon>
        <taxon>Desulfobacter</taxon>
    </lineage>
</organism>